<evidence type="ECO:0000256" key="4">
    <source>
        <dbReference type="ARBA" id="ARBA00022833"/>
    </source>
</evidence>
<evidence type="ECO:0000256" key="1">
    <source>
        <dbReference type="ARBA" id="ARBA00006745"/>
    </source>
</evidence>
<evidence type="ECO:0000256" key="3">
    <source>
        <dbReference type="ARBA" id="ARBA00022801"/>
    </source>
</evidence>
<evidence type="ECO:0000259" key="5">
    <source>
        <dbReference type="Pfam" id="PF01979"/>
    </source>
</evidence>
<dbReference type="SUPFAM" id="SSF51556">
    <property type="entry name" value="Metallo-dependent hydrolases"/>
    <property type="match status" value="1"/>
</dbReference>
<dbReference type="InterPro" id="IPR032466">
    <property type="entry name" value="Metal_Hydrolase"/>
</dbReference>
<dbReference type="CDD" id="cd01298">
    <property type="entry name" value="ATZ_TRZ_like"/>
    <property type="match status" value="1"/>
</dbReference>
<dbReference type="InterPro" id="IPR006680">
    <property type="entry name" value="Amidohydro-rel"/>
</dbReference>
<dbReference type="Pfam" id="PF01979">
    <property type="entry name" value="Amidohydro_1"/>
    <property type="match status" value="1"/>
</dbReference>
<dbReference type="GO" id="GO:0046872">
    <property type="term" value="F:metal ion binding"/>
    <property type="evidence" value="ECO:0007669"/>
    <property type="project" value="UniProtKB-KW"/>
</dbReference>
<evidence type="ECO:0000256" key="2">
    <source>
        <dbReference type="ARBA" id="ARBA00022723"/>
    </source>
</evidence>
<dbReference type="RefSeq" id="WP_084440297.1">
    <property type="nucleotide sequence ID" value="NZ_AUBI01000001.1"/>
</dbReference>
<dbReference type="STRING" id="1120919.GCA_000429165_00460"/>
<organism evidence="6 7">
    <name type="scientific">Acetobacter nitrogenifigens DSM 23921 = NBRC 105050</name>
    <dbReference type="NCBI Taxonomy" id="1120919"/>
    <lineage>
        <taxon>Bacteria</taxon>
        <taxon>Pseudomonadati</taxon>
        <taxon>Pseudomonadota</taxon>
        <taxon>Alphaproteobacteria</taxon>
        <taxon>Acetobacterales</taxon>
        <taxon>Acetobacteraceae</taxon>
        <taxon>Acetobacter</taxon>
    </lineage>
</organism>
<sequence>MTKTVLLSNAYVATMDGQRRELPGGWVLVTDNQITAVGAATDPEPEASERIDLAGHVLLPGLINTHHHMYQTLTRAVPEAQDVSLFGWLRALYPIWARLTPEMIRASTRTAMAELLLSGCTTSSDHLYLFPNGARLDDQIEAAEDMGMRFHAARGSMSVGESDGGLPPDSLVEDERSILADTQRVIERWHDASRFSMRRVVVAPCSPFSVSEGLMRDAASLARATGTTLHTHLAENDSDVSYSLEKFGKTPAHYAEDLGWLGADVWHAHCVKLDQDGISRFAATRTGVAHCPCSNMRLGSGIAPVRVMRAAGVPVALGVDGSASNDGGHMLGEARQAMLLGRVLDQTNGPLLGAREVLEIATRGGAEVLGRDDVGTIEPGMAADLAAFDISGIEHAGAQCDPLAALLFCSPVRAALTMVNGRVLVRGGVLLVTDERRLVADHNRLALDLING</sequence>
<dbReference type="PANTHER" id="PTHR43794:SF11">
    <property type="entry name" value="AMIDOHYDROLASE-RELATED DOMAIN-CONTAINING PROTEIN"/>
    <property type="match status" value="1"/>
</dbReference>
<keyword evidence="2" id="KW-0479">Metal-binding</keyword>
<keyword evidence="4" id="KW-0862">Zinc</keyword>
<dbReference type="EMBL" id="BJYF01000001">
    <property type="protein sequence ID" value="GEN58569.1"/>
    <property type="molecule type" value="Genomic_DNA"/>
</dbReference>
<dbReference type="SUPFAM" id="SSF51338">
    <property type="entry name" value="Composite domain of metallo-dependent hydrolases"/>
    <property type="match status" value="1"/>
</dbReference>
<evidence type="ECO:0000313" key="7">
    <source>
        <dbReference type="Proteomes" id="UP000321635"/>
    </source>
</evidence>
<accession>A0A511X6K2</accession>
<name>A0A511X6K2_9PROT</name>
<keyword evidence="7" id="KW-1185">Reference proteome</keyword>
<evidence type="ECO:0000313" key="6">
    <source>
        <dbReference type="EMBL" id="GEN58569.1"/>
    </source>
</evidence>
<dbReference type="FunFam" id="3.20.20.140:FF:000014">
    <property type="entry name" value="5-methylthioadenosine/S-adenosylhomocysteine deaminase"/>
    <property type="match status" value="1"/>
</dbReference>
<dbReference type="Gene3D" id="3.20.20.140">
    <property type="entry name" value="Metal-dependent hydrolases"/>
    <property type="match status" value="1"/>
</dbReference>
<dbReference type="PANTHER" id="PTHR43794">
    <property type="entry name" value="AMINOHYDROLASE SSNA-RELATED"/>
    <property type="match status" value="1"/>
</dbReference>
<comment type="similarity">
    <text evidence="1">Belongs to the metallo-dependent hydrolases superfamily. ATZ/TRZ family.</text>
</comment>
<comment type="caution">
    <text evidence="6">The sequence shown here is derived from an EMBL/GenBank/DDBJ whole genome shotgun (WGS) entry which is preliminary data.</text>
</comment>
<reference evidence="6 7" key="1">
    <citation type="submission" date="2019-07" db="EMBL/GenBank/DDBJ databases">
        <title>Whole genome shotgun sequence of Acetobacter nitrogenifigens NBRC 105050.</title>
        <authorList>
            <person name="Hosoyama A."/>
            <person name="Uohara A."/>
            <person name="Ohji S."/>
            <person name="Ichikawa N."/>
        </authorList>
    </citation>
    <scope>NUCLEOTIDE SEQUENCE [LARGE SCALE GENOMIC DNA]</scope>
    <source>
        <strain evidence="6 7">NBRC 105050</strain>
    </source>
</reference>
<dbReference type="GO" id="GO:0019239">
    <property type="term" value="F:deaminase activity"/>
    <property type="evidence" value="ECO:0007669"/>
    <property type="project" value="UniProtKB-ARBA"/>
</dbReference>
<keyword evidence="3" id="KW-0378">Hydrolase</keyword>
<protein>
    <submittedName>
        <fullName evidence="6">8-oxoguanine deaminase</fullName>
    </submittedName>
</protein>
<dbReference type="NCBIfam" id="NF006055">
    <property type="entry name" value="PRK08203.1"/>
    <property type="match status" value="1"/>
</dbReference>
<dbReference type="AlphaFoldDB" id="A0A511X6K2"/>
<dbReference type="GO" id="GO:0016814">
    <property type="term" value="F:hydrolase activity, acting on carbon-nitrogen (but not peptide) bonds, in cyclic amidines"/>
    <property type="evidence" value="ECO:0007669"/>
    <property type="project" value="UniProtKB-ARBA"/>
</dbReference>
<gene>
    <name evidence="6" type="ORF">ANI02nite_04530</name>
</gene>
<proteinExistence type="inferred from homology"/>
<dbReference type="OrthoDB" id="9796020at2"/>
<feature type="domain" description="Amidohydrolase-related" evidence="5">
    <location>
        <begin position="57"/>
        <end position="423"/>
    </location>
</feature>
<dbReference type="Gene3D" id="2.30.40.10">
    <property type="entry name" value="Urease, subunit C, domain 1"/>
    <property type="match status" value="1"/>
</dbReference>
<dbReference type="InterPro" id="IPR050287">
    <property type="entry name" value="MTA/SAH_deaminase"/>
</dbReference>
<dbReference type="Proteomes" id="UP000321635">
    <property type="component" value="Unassembled WGS sequence"/>
</dbReference>
<dbReference type="InterPro" id="IPR011059">
    <property type="entry name" value="Metal-dep_hydrolase_composite"/>
</dbReference>